<keyword evidence="2" id="KW-0472">Membrane</keyword>
<evidence type="ECO:0000313" key="4">
    <source>
        <dbReference type="EMBL" id="VIO95216.1"/>
    </source>
</evidence>
<feature type="region of interest" description="Disordered" evidence="1">
    <location>
        <begin position="46"/>
        <end position="71"/>
    </location>
</feature>
<dbReference type="AlphaFoldDB" id="A0A4E9FFQ0"/>
<accession>A0A8L7YIH4</accession>
<dbReference type="WBParaSite" id="Bm12791.1">
    <property type="protein sequence ID" value="Bm12791.1"/>
    <property type="gene ID" value="WBGene00233052"/>
</dbReference>
<reference evidence="6" key="3">
    <citation type="submission" date="2022-04" db="UniProtKB">
        <authorList>
            <consortium name="WormBaseParasite"/>
        </authorList>
    </citation>
    <scope>IDENTIFICATION</scope>
</reference>
<feature type="transmembrane region" description="Helical" evidence="2">
    <location>
        <begin position="110"/>
        <end position="134"/>
    </location>
</feature>
<keyword evidence="3" id="KW-0732">Signal</keyword>
<dbReference type="KEGG" id="bmy:BM_BM12791"/>
<feature type="transmembrane region" description="Helical" evidence="2">
    <location>
        <begin position="203"/>
        <end position="225"/>
    </location>
</feature>
<feature type="compositionally biased region" description="Low complexity" evidence="1">
    <location>
        <begin position="48"/>
        <end position="71"/>
    </location>
</feature>
<evidence type="ECO:0000256" key="2">
    <source>
        <dbReference type="SAM" id="Phobius"/>
    </source>
</evidence>
<dbReference type="EMBL" id="CAAKNF010000194">
    <property type="protein sequence ID" value="VIO95216.1"/>
    <property type="molecule type" value="Genomic_DNA"/>
</dbReference>
<reference evidence="5" key="1">
    <citation type="journal article" date="2007" name="Science">
        <title>Draft genome of the filarial nematode parasite Brugia malayi.</title>
        <authorList>
            <person name="Ghedin E."/>
            <person name="Wang S."/>
            <person name="Spiro D."/>
            <person name="Caler E."/>
            <person name="Zhao Q."/>
            <person name="Crabtree J."/>
            <person name="Allen J.E."/>
            <person name="Delcher A.L."/>
            <person name="Guiliano D.B."/>
            <person name="Miranda-Saavedra D."/>
            <person name="Angiuoli S.V."/>
            <person name="Creasy T."/>
            <person name="Amedeo P."/>
            <person name="Haas B."/>
            <person name="El-Sayed N.M."/>
            <person name="Wortman J.R."/>
            <person name="Feldblyum T."/>
            <person name="Tallon L."/>
            <person name="Schatz M."/>
            <person name="Shumway M."/>
            <person name="Koo H."/>
            <person name="Salzberg S.L."/>
            <person name="Schobel S."/>
            <person name="Pertea M."/>
            <person name="Pop M."/>
            <person name="White O."/>
            <person name="Barton G.J."/>
            <person name="Carlow C.K."/>
            <person name="Crawford M.J."/>
            <person name="Daub J."/>
            <person name="Dimmic M.W."/>
            <person name="Estes C.F."/>
            <person name="Foster J.M."/>
            <person name="Ganatra M."/>
            <person name="Gregory W.F."/>
            <person name="Johnson N.M."/>
            <person name="Jin J."/>
            <person name="Komuniecki R."/>
            <person name="Korf I."/>
            <person name="Kumar S."/>
            <person name="Laney S."/>
            <person name="Li B.W."/>
            <person name="Li W."/>
            <person name="Lindblom T.H."/>
            <person name="Lustigman S."/>
            <person name="Ma D."/>
            <person name="Maina C.V."/>
            <person name="Martin D.M."/>
            <person name="McCarter J.P."/>
            <person name="McReynolds L."/>
            <person name="Mitreva M."/>
            <person name="Nutman T.B."/>
            <person name="Parkinson J."/>
            <person name="Peregrin-Alvarez J.M."/>
            <person name="Poole C."/>
            <person name="Ren Q."/>
            <person name="Saunders L."/>
            <person name="Sluder A.E."/>
            <person name="Smith K."/>
            <person name="Stanke M."/>
            <person name="Unnasch T.R."/>
            <person name="Ware J."/>
            <person name="Wei A.D."/>
            <person name="Weil G."/>
            <person name="Williams D.J."/>
            <person name="Zhang Y."/>
            <person name="Williams S.A."/>
            <person name="Fraser-Liggett C."/>
            <person name="Slatko B."/>
            <person name="Blaxter M.L."/>
            <person name="Scott A.L."/>
        </authorList>
    </citation>
    <scope>NUCLEOTIDE SEQUENCE</scope>
    <source>
        <strain evidence="5">FR3</strain>
    </source>
</reference>
<proteinExistence type="predicted"/>
<accession>A0A4E9FFQ0</accession>
<reference evidence="4" key="2">
    <citation type="submission" date="2019-04" db="EMBL/GenBank/DDBJ databases">
        <authorList>
            <person name="Howe K."/>
            <person name="Paulini M."/>
            <person name="Williams G."/>
        </authorList>
    </citation>
    <scope>NUCLEOTIDE SEQUENCE [LARGE SCALE GENOMIC DNA]</scope>
    <source>
        <strain evidence="4">FR3</strain>
    </source>
</reference>
<organism evidence="4">
    <name type="scientific">Brugia malayi</name>
    <name type="common">Filarial nematode worm</name>
    <dbReference type="NCBI Taxonomy" id="6279"/>
    <lineage>
        <taxon>Eukaryota</taxon>
        <taxon>Metazoa</taxon>
        <taxon>Ecdysozoa</taxon>
        <taxon>Nematoda</taxon>
        <taxon>Chromadorea</taxon>
        <taxon>Rhabditida</taxon>
        <taxon>Spirurina</taxon>
        <taxon>Spiruromorpha</taxon>
        <taxon>Filarioidea</taxon>
        <taxon>Onchocercidae</taxon>
        <taxon>Brugia</taxon>
    </lineage>
</organism>
<feature type="signal peptide" evidence="3">
    <location>
        <begin position="1"/>
        <end position="27"/>
    </location>
</feature>
<evidence type="ECO:0000256" key="3">
    <source>
        <dbReference type="SAM" id="SignalP"/>
    </source>
</evidence>
<dbReference type="Proteomes" id="UP000006672">
    <property type="component" value="Unassembled WGS sequence"/>
</dbReference>
<dbReference type="RefSeq" id="XP_042935534.1">
    <property type="nucleotide sequence ID" value="XM_043079600.1"/>
</dbReference>
<feature type="chain" id="PRO_5023880568" evidence="3">
    <location>
        <begin position="28"/>
        <end position="340"/>
    </location>
</feature>
<protein>
    <submittedName>
        <fullName evidence="4 6">Uncharacterized protein</fullName>
    </submittedName>
</protein>
<keyword evidence="5" id="KW-1185">Reference proteome</keyword>
<evidence type="ECO:0000313" key="5">
    <source>
        <dbReference type="Proteomes" id="UP000006672"/>
    </source>
</evidence>
<name>A0A4E9FFQ0_BRUMA</name>
<feature type="region of interest" description="Disordered" evidence="1">
    <location>
        <begin position="249"/>
        <end position="273"/>
    </location>
</feature>
<evidence type="ECO:0000313" key="6">
    <source>
        <dbReference type="WBParaSite" id="Bm12791.1"/>
    </source>
</evidence>
<dbReference type="CTD" id="6097374"/>
<dbReference type="GeneID" id="6097374"/>
<evidence type="ECO:0000256" key="1">
    <source>
        <dbReference type="SAM" id="MobiDB-lite"/>
    </source>
</evidence>
<keyword evidence="2" id="KW-1133">Transmembrane helix</keyword>
<gene>
    <name evidence="4" type="primary">Bm12791</name>
    <name evidence="4" type="ORF">BM_BM12791</name>
</gene>
<keyword evidence="2" id="KW-0812">Transmembrane</keyword>
<sequence>MLLFVITKYLIALTIPIMLLSFDETNAQLLNLNFLSFNNNRAGDNSLNGNGNAGARPGAAPANQANQANQAQQNPFGTWQSALGAGLDKHIISQWNVYFPKTTNYICRNLTLLIMLLFVITKHLITLTILTILFNNQIYAQVFTLESFNDNFVGRNSLNNNGNARFGPAAAPANQAQQNPFPWQTALGAGLGFLAGTLNFGSFVMLLLVITKYLIALTIFVILLFDGTNAQLFTFRSFNENFAGDNSLNNNANAGGGRPPAANQPNQPNQANQAQQNPWLSALGAGVQGFIAGSLFNRGLSRGNLPAPPYFYGYGGYYPYYGGYYYPYNYRYPYYYYYYG</sequence>